<reference evidence="1 2" key="1">
    <citation type="submission" date="2017-08" db="EMBL/GenBank/DDBJ databases">
        <title>Complete genome sequence of bacteriophage vB_VpaS_KF5.</title>
        <authorList>
            <person name="Yu J."/>
            <person name="Kwak S.-J."/>
            <person name="Lim J.-A."/>
            <person name="Chang H.-J."/>
        </authorList>
    </citation>
    <scope>NUCLEOTIDE SEQUENCE [LARGE SCALE GENOMIC DNA]</scope>
</reference>
<evidence type="ECO:0000313" key="1">
    <source>
        <dbReference type="EMBL" id="ATI19376.1"/>
    </source>
</evidence>
<proteinExistence type="predicted"/>
<protein>
    <submittedName>
        <fullName evidence="1">Putative DNA polymerase III beta subunit</fullName>
    </submittedName>
</protein>
<gene>
    <name evidence="1" type="ORF">KF5_066</name>
</gene>
<evidence type="ECO:0000313" key="2">
    <source>
        <dbReference type="Proteomes" id="UP000257560"/>
    </source>
</evidence>
<dbReference type="Gene3D" id="3.10.150.10">
    <property type="entry name" value="DNA Polymerase III, subunit A, domain 2"/>
    <property type="match status" value="1"/>
</dbReference>
<dbReference type="Proteomes" id="UP000257560">
    <property type="component" value="Segment"/>
</dbReference>
<accession>A0A384WK05</accession>
<dbReference type="Gene3D" id="3.70.10.10">
    <property type="match status" value="1"/>
</dbReference>
<sequence>MATLEKAQLQRVLNFIKPALSPHDFVPVLSHFCFTEEGDVYAYNDLVGVTVREHDFGIVGALPGKDLLKVIGSFGKAEVSIAEIDDGAGVLIKSGRSKTKLVMLPDDDFVYEPVTNTDQKPRVEFELDEEFLTAFKKCISGIGDDPTSPAQMGITITDSFLFSTDNVTITAYELPDPIEGIGQVILPKPFCELVVELSKYNKSEIITMSFYDDNVTAILEDESVEITTRILEDDEPFDFEAVLDPFLEDTDALVKIPNEFKDMFARAEAVLGKGDEAILDIAVEGDVLFISAKSGKMELDDECDFDSDDVKFYADAGMIARACQFTTHAALLPAAMFFSDGGAFYHLISHCEE</sequence>
<dbReference type="EMBL" id="MF754115">
    <property type="protein sequence ID" value="ATI19376.1"/>
    <property type="molecule type" value="Genomic_DNA"/>
</dbReference>
<organism evidence="1 2">
    <name type="scientific">Vibrio phage vB_VpaS_KF5</name>
    <dbReference type="NCBI Taxonomy" id="2041476"/>
    <lineage>
        <taxon>Viruses</taxon>
        <taxon>Duplodnaviria</taxon>
        <taxon>Heunggongvirae</taxon>
        <taxon>Uroviricota</taxon>
        <taxon>Caudoviricetes</taxon>
        <taxon>Mardecavirus</taxon>
        <taxon>Mardecavirus SSP002</taxon>
    </lineage>
</organism>
<name>A0A384WK05_9CAUD</name>